<accession>A0A835QUU9</accession>
<organism evidence="1 2">
    <name type="scientific">Vanilla planifolia</name>
    <name type="common">Vanilla</name>
    <dbReference type="NCBI Taxonomy" id="51239"/>
    <lineage>
        <taxon>Eukaryota</taxon>
        <taxon>Viridiplantae</taxon>
        <taxon>Streptophyta</taxon>
        <taxon>Embryophyta</taxon>
        <taxon>Tracheophyta</taxon>
        <taxon>Spermatophyta</taxon>
        <taxon>Magnoliopsida</taxon>
        <taxon>Liliopsida</taxon>
        <taxon>Asparagales</taxon>
        <taxon>Orchidaceae</taxon>
        <taxon>Vanilloideae</taxon>
        <taxon>Vanilleae</taxon>
        <taxon>Vanilla</taxon>
    </lineage>
</organism>
<sequence>STARYYMACVPLICHSSHHPICLQWQSNGREEHICSFSAPCIPWRDSDHGNLDRGTQ</sequence>
<dbReference type="EMBL" id="JADCNM010000007">
    <property type="protein sequence ID" value="KAG0474252.1"/>
    <property type="molecule type" value="Genomic_DNA"/>
</dbReference>
<proteinExistence type="predicted"/>
<dbReference type="AlphaFoldDB" id="A0A835QUU9"/>
<evidence type="ECO:0000313" key="1">
    <source>
        <dbReference type="EMBL" id="KAG0474252.1"/>
    </source>
</evidence>
<evidence type="ECO:0000313" key="2">
    <source>
        <dbReference type="Proteomes" id="UP000639772"/>
    </source>
</evidence>
<comment type="caution">
    <text evidence="1">The sequence shown here is derived from an EMBL/GenBank/DDBJ whole genome shotgun (WGS) entry which is preliminary data.</text>
</comment>
<gene>
    <name evidence="1" type="ORF">HPP92_013938</name>
</gene>
<reference evidence="1 2" key="1">
    <citation type="journal article" date="2020" name="Nat. Food">
        <title>A phased Vanilla planifolia genome enables genetic improvement of flavour and production.</title>
        <authorList>
            <person name="Hasing T."/>
            <person name="Tang H."/>
            <person name="Brym M."/>
            <person name="Khazi F."/>
            <person name="Huang T."/>
            <person name="Chambers A.H."/>
        </authorList>
    </citation>
    <scope>NUCLEOTIDE SEQUENCE [LARGE SCALE GENOMIC DNA]</scope>
    <source>
        <tissue evidence="1">Leaf</tissue>
    </source>
</reference>
<feature type="non-terminal residue" evidence="1">
    <location>
        <position position="1"/>
    </location>
</feature>
<name>A0A835QUU9_VANPL</name>
<protein>
    <submittedName>
        <fullName evidence="1">Uncharacterized protein</fullName>
    </submittedName>
</protein>
<dbReference type="Proteomes" id="UP000639772">
    <property type="component" value="Chromosome 7"/>
</dbReference>
<feature type="non-terminal residue" evidence="1">
    <location>
        <position position="57"/>
    </location>
</feature>